<proteinExistence type="predicted"/>
<dbReference type="AlphaFoldDB" id="X1F3N7"/>
<feature type="non-terminal residue" evidence="1">
    <location>
        <position position="101"/>
    </location>
</feature>
<name>X1F3N7_9ZZZZ</name>
<reference evidence="1" key="1">
    <citation type="journal article" date="2014" name="Front. Microbiol.">
        <title>High frequency of phylogenetically diverse reductive dehalogenase-homologous genes in deep subseafloor sedimentary metagenomes.</title>
        <authorList>
            <person name="Kawai M."/>
            <person name="Futagami T."/>
            <person name="Toyoda A."/>
            <person name="Takaki Y."/>
            <person name="Nishi S."/>
            <person name="Hori S."/>
            <person name="Arai W."/>
            <person name="Tsubouchi T."/>
            <person name="Morono Y."/>
            <person name="Uchiyama I."/>
            <person name="Ito T."/>
            <person name="Fujiyama A."/>
            <person name="Inagaki F."/>
            <person name="Takami H."/>
        </authorList>
    </citation>
    <scope>NUCLEOTIDE SEQUENCE</scope>
    <source>
        <strain evidence="1">Expedition CK06-06</strain>
    </source>
</reference>
<sequence length="101" mass="11429">DDLKELQEKGLFSEKAKQGLDRIVGLSEDDYEIRKGLYLINNFGHPNRGMFRYKVPSFNTQLFILGKLLEGGVPQDYERISIAASLVYGSVYTIADQKVKA</sequence>
<accession>X1F3N7</accession>
<gene>
    <name evidence="1" type="ORF">S01H4_65609</name>
</gene>
<feature type="non-terminal residue" evidence="1">
    <location>
        <position position="1"/>
    </location>
</feature>
<comment type="caution">
    <text evidence="1">The sequence shown here is derived from an EMBL/GenBank/DDBJ whole genome shotgun (WGS) entry which is preliminary data.</text>
</comment>
<protein>
    <submittedName>
        <fullName evidence="1">Uncharacterized protein</fullName>
    </submittedName>
</protein>
<evidence type="ECO:0000313" key="1">
    <source>
        <dbReference type="EMBL" id="GAH27195.1"/>
    </source>
</evidence>
<dbReference type="EMBL" id="BART01040216">
    <property type="protein sequence ID" value="GAH27195.1"/>
    <property type="molecule type" value="Genomic_DNA"/>
</dbReference>
<organism evidence="1">
    <name type="scientific">marine sediment metagenome</name>
    <dbReference type="NCBI Taxonomy" id="412755"/>
    <lineage>
        <taxon>unclassified sequences</taxon>
        <taxon>metagenomes</taxon>
        <taxon>ecological metagenomes</taxon>
    </lineage>
</organism>